<evidence type="ECO:0000256" key="2">
    <source>
        <dbReference type="ARBA" id="ARBA00023002"/>
    </source>
</evidence>
<sequence length="332" mass="36331">MSQVKPKVFLPGGLASLCTEYKKLRDIVNSQIEVVSDEDLVSNPGIGTEITAALFYVHDPLKLQVFNRKEEGLLPALHLVCNNGVGVDHMPFSRMKQLGLRLTNTPGVLSDATADMAMALMLASGRQLGTGLEWAMTKTLQEKNQLFISLHLGQEISFSTLGIVGMGSIGMKIAQRAKAFNMTILYHNRNQRADEAAVGAKYYSDLLEMLPLCDFVIISCPLTAETKSLFTSQHFDIMKPTCHLINVARGAVVHTESLVDALKSKKIAAAGLDVTDPEPLPHDHPLLQLENVLVTPHWATATVQTRGKMLQLSIDNIKAFVEGKPLLSEVHI</sequence>
<evidence type="ECO:0000313" key="8">
    <source>
        <dbReference type="Proteomes" id="UP000593567"/>
    </source>
</evidence>
<dbReference type="InterPro" id="IPR036291">
    <property type="entry name" value="NAD(P)-bd_dom_sf"/>
</dbReference>
<accession>A0A7J7JY36</accession>
<comment type="caution">
    <text evidence="7">The sequence shown here is derived from an EMBL/GenBank/DDBJ whole genome shotgun (WGS) entry which is preliminary data.</text>
</comment>
<dbReference type="Proteomes" id="UP000593567">
    <property type="component" value="Unassembled WGS sequence"/>
</dbReference>
<dbReference type="PROSITE" id="PS00065">
    <property type="entry name" value="D_2_HYDROXYACID_DH_1"/>
    <property type="match status" value="1"/>
</dbReference>
<dbReference type="InterPro" id="IPR006140">
    <property type="entry name" value="D-isomer_DH_NAD-bd"/>
</dbReference>
<dbReference type="AlphaFoldDB" id="A0A7J7JY36"/>
<organism evidence="7 8">
    <name type="scientific">Bugula neritina</name>
    <name type="common">Brown bryozoan</name>
    <name type="synonym">Sertularia neritina</name>
    <dbReference type="NCBI Taxonomy" id="10212"/>
    <lineage>
        <taxon>Eukaryota</taxon>
        <taxon>Metazoa</taxon>
        <taxon>Spiralia</taxon>
        <taxon>Lophotrochozoa</taxon>
        <taxon>Bryozoa</taxon>
        <taxon>Gymnolaemata</taxon>
        <taxon>Cheilostomatida</taxon>
        <taxon>Flustrina</taxon>
        <taxon>Buguloidea</taxon>
        <taxon>Bugulidae</taxon>
        <taxon>Bugula</taxon>
    </lineage>
</organism>
<comment type="similarity">
    <text evidence="1 4">Belongs to the D-isomer specific 2-hydroxyacid dehydrogenase family.</text>
</comment>
<dbReference type="Gene3D" id="3.40.50.720">
    <property type="entry name" value="NAD(P)-binding Rossmann-like Domain"/>
    <property type="match status" value="2"/>
</dbReference>
<dbReference type="GO" id="GO:0030267">
    <property type="term" value="F:glyoxylate reductase (NADPH) activity"/>
    <property type="evidence" value="ECO:0007669"/>
    <property type="project" value="TreeGrafter"/>
</dbReference>
<dbReference type="GO" id="GO:0016618">
    <property type="term" value="F:hydroxypyruvate reductase [NAD(P)H] activity"/>
    <property type="evidence" value="ECO:0007669"/>
    <property type="project" value="TreeGrafter"/>
</dbReference>
<evidence type="ECO:0000256" key="1">
    <source>
        <dbReference type="ARBA" id="ARBA00005854"/>
    </source>
</evidence>
<dbReference type="SUPFAM" id="SSF51735">
    <property type="entry name" value="NAD(P)-binding Rossmann-fold domains"/>
    <property type="match status" value="1"/>
</dbReference>
<feature type="domain" description="D-isomer specific 2-hydroxyacid dehydrogenase NAD-binding" evidence="6">
    <location>
        <begin position="118"/>
        <end position="299"/>
    </location>
</feature>
<dbReference type="GO" id="GO:0051287">
    <property type="term" value="F:NAD binding"/>
    <property type="evidence" value="ECO:0007669"/>
    <property type="project" value="InterPro"/>
</dbReference>
<dbReference type="PANTHER" id="PTHR10996">
    <property type="entry name" value="2-HYDROXYACID DEHYDROGENASE-RELATED"/>
    <property type="match status" value="1"/>
</dbReference>
<dbReference type="EMBL" id="VXIV02001728">
    <property type="protein sequence ID" value="KAF6030256.1"/>
    <property type="molecule type" value="Genomic_DNA"/>
</dbReference>
<dbReference type="SUPFAM" id="SSF52283">
    <property type="entry name" value="Formate/glycerate dehydrogenase catalytic domain-like"/>
    <property type="match status" value="1"/>
</dbReference>
<dbReference type="Pfam" id="PF00389">
    <property type="entry name" value="2-Hacid_dh"/>
    <property type="match status" value="1"/>
</dbReference>
<evidence type="ECO:0000259" key="6">
    <source>
        <dbReference type="Pfam" id="PF02826"/>
    </source>
</evidence>
<reference evidence="7" key="1">
    <citation type="submission" date="2020-06" db="EMBL/GenBank/DDBJ databases">
        <title>Draft genome of Bugula neritina, a colonial animal packing powerful symbionts and potential medicines.</title>
        <authorList>
            <person name="Rayko M."/>
        </authorList>
    </citation>
    <scope>NUCLEOTIDE SEQUENCE [LARGE SCALE GENOMIC DNA]</scope>
    <source>
        <strain evidence="7">Kwan_BN1</strain>
    </source>
</reference>
<proteinExistence type="inferred from homology"/>
<evidence type="ECO:0000259" key="5">
    <source>
        <dbReference type="Pfam" id="PF00389"/>
    </source>
</evidence>
<feature type="domain" description="D-isomer specific 2-hydroxyacid dehydrogenase catalytic" evidence="5">
    <location>
        <begin position="58"/>
        <end position="330"/>
    </location>
</feature>
<gene>
    <name evidence="7" type="ORF">EB796_011440</name>
</gene>
<keyword evidence="2 4" id="KW-0560">Oxidoreductase</keyword>
<name>A0A7J7JY36_BUGNE</name>
<dbReference type="InterPro" id="IPR006139">
    <property type="entry name" value="D-isomer_2_OHA_DH_cat_dom"/>
</dbReference>
<dbReference type="OrthoDB" id="298012at2759"/>
<dbReference type="InterPro" id="IPR050223">
    <property type="entry name" value="D-isomer_2-hydroxyacid_DH"/>
</dbReference>
<dbReference type="GO" id="GO:0005829">
    <property type="term" value="C:cytosol"/>
    <property type="evidence" value="ECO:0007669"/>
    <property type="project" value="TreeGrafter"/>
</dbReference>
<dbReference type="FunFam" id="3.40.50.720:FF:000026">
    <property type="entry name" value="Glyoxylate/hydroxypyruvate reductase B"/>
    <property type="match status" value="1"/>
</dbReference>
<dbReference type="Pfam" id="PF02826">
    <property type="entry name" value="2-Hacid_dh_C"/>
    <property type="match status" value="1"/>
</dbReference>
<protein>
    <recommendedName>
        <fullName evidence="3">Glyoxylate reductase/hydroxypyruvate reductase</fullName>
    </recommendedName>
</protein>
<dbReference type="PANTHER" id="PTHR10996:SF257">
    <property type="entry name" value="GLYOXYLATE REDUCTASE 1"/>
    <property type="match status" value="1"/>
</dbReference>
<evidence type="ECO:0000256" key="3">
    <source>
        <dbReference type="ARBA" id="ARBA00073306"/>
    </source>
</evidence>
<keyword evidence="8" id="KW-1185">Reference proteome</keyword>
<evidence type="ECO:0000256" key="4">
    <source>
        <dbReference type="RuleBase" id="RU003719"/>
    </source>
</evidence>
<evidence type="ECO:0000313" key="7">
    <source>
        <dbReference type="EMBL" id="KAF6030256.1"/>
    </source>
</evidence>
<dbReference type="InterPro" id="IPR029752">
    <property type="entry name" value="D-isomer_DH_CS1"/>
</dbReference>